<accession>A0A9D2TCB5</accession>
<dbReference type="InterPro" id="IPR013216">
    <property type="entry name" value="Methyltransf_11"/>
</dbReference>
<keyword evidence="2" id="KW-0808">Transferase</keyword>
<proteinExistence type="predicted"/>
<sequence length="136" mass="16009">GPNSEFRNLSVLELDEKDCFDIVTAIQVLHYLSYKDRRTAIRNCLNALRKDGIFIYFENFRPKNAACLPLFLQRWKTYQFSRGKSQEEAEKQIERYGKDYFPLAVDEHINLLADCGFRYSEIIWLSNMQIGVMGIK</sequence>
<gene>
    <name evidence="2" type="ORF">H9753_13855</name>
</gene>
<keyword evidence="2" id="KW-0489">Methyltransferase</keyword>
<dbReference type="InterPro" id="IPR029063">
    <property type="entry name" value="SAM-dependent_MTases_sf"/>
</dbReference>
<dbReference type="Pfam" id="PF08241">
    <property type="entry name" value="Methyltransf_11"/>
    <property type="match status" value="1"/>
</dbReference>
<feature type="domain" description="Methyltransferase type 11" evidence="1">
    <location>
        <begin position="8"/>
        <end position="55"/>
    </location>
</feature>
<name>A0A9D2TCB5_9FIRM</name>
<dbReference type="SUPFAM" id="SSF53335">
    <property type="entry name" value="S-adenosyl-L-methionine-dependent methyltransferases"/>
    <property type="match status" value="1"/>
</dbReference>
<evidence type="ECO:0000313" key="2">
    <source>
        <dbReference type="EMBL" id="HJC64674.1"/>
    </source>
</evidence>
<comment type="caution">
    <text evidence="2">The sequence shown here is derived from an EMBL/GenBank/DDBJ whole genome shotgun (WGS) entry which is preliminary data.</text>
</comment>
<dbReference type="EMBL" id="DWVZ01000193">
    <property type="protein sequence ID" value="HJC64674.1"/>
    <property type="molecule type" value="Genomic_DNA"/>
</dbReference>
<organism evidence="2 3">
    <name type="scientific">Candidatus Blautia merdavium</name>
    <dbReference type="NCBI Taxonomy" id="2838494"/>
    <lineage>
        <taxon>Bacteria</taxon>
        <taxon>Bacillati</taxon>
        <taxon>Bacillota</taxon>
        <taxon>Clostridia</taxon>
        <taxon>Lachnospirales</taxon>
        <taxon>Lachnospiraceae</taxon>
        <taxon>Blautia</taxon>
    </lineage>
</organism>
<reference evidence="2" key="1">
    <citation type="journal article" date="2021" name="PeerJ">
        <title>Extensive microbial diversity within the chicken gut microbiome revealed by metagenomics and culture.</title>
        <authorList>
            <person name="Gilroy R."/>
            <person name="Ravi A."/>
            <person name="Getino M."/>
            <person name="Pursley I."/>
            <person name="Horton D.L."/>
            <person name="Alikhan N.F."/>
            <person name="Baker D."/>
            <person name="Gharbi K."/>
            <person name="Hall N."/>
            <person name="Watson M."/>
            <person name="Adriaenssens E.M."/>
            <person name="Foster-Nyarko E."/>
            <person name="Jarju S."/>
            <person name="Secka A."/>
            <person name="Antonio M."/>
            <person name="Oren A."/>
            <person name="Chaudhuri R.R."/>
            <person name="La Ragione R."/>
            <person name="Hildebrand F."/>
            <person name="Pallen M.J."/>
        </authorList>
    </citation>
    <scope>NUCLEOTIDE SEQUENCE</scope>
    <source>
        <strain evidence="2">ChiBcec2-3848</strain>
    </source>
</reference>
<dbReference type="Proteomes" id="UP000823886">
    <property type="component" value="Unassembled WGS sequence"/>
</dbReference>
<dbReference type="AlphaFoldDB" id="A0A9D2TCB5"/>
<reference evidence="2" key="2">
    <citation type="submission" date="2021-04" db="EMBL/GenBank/DDBJ databases">
        <authorList>
            <person name="Gilroy R."/>
        </authorList>
    </citation>
    <scope>NUCLEOTIDE SEQUENCE</scope>
    <source>
        <strain evidence="2">ChiBcec2-3848</strain>
    </source>
</reference>
<evidence type="ECO:0000259" key="1">
    <source>
        <dbReference type="Pfam" id="PF08241"/>
    </source>
</evidence>
<dbReference type="GO" id="GO:0008757">
    <property type="term" value="F:S-adenosylmethionine-dependent methyltransferase activity"/>
    <property type="evidence" value="ECO:0007669"/>
    <property type="project" value="InterPro"/>
</dbReference>
<dbReference type="Gene3D" id="3.40.50.150">
    <property type="entry name" value="Vaccinia Virus protein VP39"/>
    <property type="match status" value="1"/>
</dbReference>
<evidence type="ECO:0000313" key="3">
    <source>
        <dbReference type="Proteomes" id="UP000823886"/>
    </source>
</evidence>
<feature type="non-terminal residue" evidence="2">
    <location>
        <position position="1"/>
    </location>
</feature>
<protein>
    <submittedName>
        <fullName evidence="2">Class I SAM-dependent methyltransferase</fullName>
    </submittedName>
</protein>
<dbReference type="GO" id="GO:0032259">
    <property type="term" value="P:methylation"/>
    <property type="evidence" value="ECO:0007669"/>
    <property type="project" value="UniProtKB-KW"/>
</dbReference>